<dbReference type="Proteomes" id="UP000484164">
    <property type="component" value="Unassembled WGS sequence"/>
</dbReference>
<dbReference type="CDD" id="cd00077">
    <property type="entry name" value="HDc"/>
    <property type="match status" value="1"/>
</dbReference>
<dbReference type="OrthoDB" id="9797344at2"/>
<evidence type="ECO:0000313" key="3">
    <source>
        <dbReference type="Proteomes" id="UP000484164"/>
    </source>
</evidence>
<proteinExistence type="predicted"/>
<comment type="caution">
    <text evidence="2">The sequence shown here is derived from an EMBL/GenBank/DDBJ whole genome shotgun (WGS) entry which is preliminary data.</text>
</comment>
<dbReference type="SMART" id="SM00471">
    <property type="entry name" value="HDc"/>
    <property type="match status" value="1"/>
</dbReference>
<dbReference type="AlphaFoldDB" id="A0A6L3ZDQ5"/>
<keyword evidence="3" id="KW-1185">Reference proteome</keyword>
<organism evidence="2 3">
    <name type="scientific">Phaeocystidibacter marisrubri</name>
    <dbReference type="NCBI Taxonomy" id="1577780"/>
    <lineage>
        <taxon>Bacteria</taxon>
        <taxon>Pseudomonadati</taxon>
        <taxon>Bacteroidota</taxon>
        <taxon>Flavobacteriia</taxon>
        <taxon>Flavobacteriales</taxon>
        <taxon>Phaeocystidibacteraceae</taxon>
        <taxon>Phaeocystidibacter</taxon>
    </lineage>
</organism>
<dbReference type="SUPFAM" id="SSF109604">
    <property type="entry name" value="HD-domain/PDEase-like"/>
    <property type="match status" value="1"/>
</dbReference>
<dbReference type="Pfam" id="PF01966">
    <property type="entry name" value="HD"/>
    <property type="match status" value="1"/>
</dbReference>
<evidence type="ECO:0000259" key="1">
    <source>
        <dbReference type="SMART" id="SM00471"/>
    </source>
</evidence>
<feature type="domain" description="HD/PDEase" evidence="1">
    <location>
        <begin position="22"/>
        <end position="138"/>
    </location>
</feature>
<evidence type="ECO:0000313" key="2">
    <source>
        <dbReference type="EMBL" id="KAB2815574.1"/>
    </source>
</evidence>
<gene>
    <name evidence="2" type="ORF">F8C82_07675</name>
</gene>
<name>A0A6L3ZDQ5_9FLAO</name>
<accession>A0A6L3ZDQ5</accession>
<dbReference type="PANTHER" id="PTHR33594">
    <property type="entry name" value="SUPERFAMILY HYDROLASE, PUTATIVE (AFU_ORTHOLOGUE AFUA_1G03035)-RELATED"/>
    <property type="match status" value="1"/>
</dbReference>
<dbReference type="RefSeq" id="WP_151693004.1">
    <property type="nucleotide sequence ID" value="NZ_BMGX01000001.1"/>
</dbReference>
<sequence>MNTLQLIEKTEARMMEMFANEHTGHDWFHIDRVRRMALVLAHEEGADSQVVELAALLHDIDDWKFNGGDVDGGPKAARAWLESLDGRPDVIDRVVKVVEEVTFKGAGVDTPTSSIEAAVVQDADRLDAIGAIGIGRAFAYGGANKRQLWNPEEEVEYHDTFEAYKKNNNSTLAHFHEKLLLLKDRMQTESGKKMAEKRHQYMESFLDQFESEWWGD</sequence>
<dbReference type="Gene3D" id="1.10.472.50">
    <property type="entry name" value="HD-domain/PDEase-like"/>
    <property type="match status" value="1"/>
</dbReference>
<dbReference type="EMBL" id="WBVQ01000002">
    <property type="protein sequence ID" value="KAB2815574.1"/>
    <property type="molecule type" value="Genomic_DNA"/>
</dbReference>
<dbReference type="Gene3D" id="1.20.58.1910">
    <property type="match status" value="1"/>
</dbReference>
<dbReference type="InterPro" id="IPR003607">
    <property type="entry name" value="HD/PDEase_dom"/>
</dbReference>
<dbReference type="PANTHER" id="PTHR33594:SF1">
    <property type="entry name" value="HD_PDEASE DOMAIN-CONTAINING PROTEIN"/>
    <property type="match status" value="1"/>
</dbReference>
<reference evidence="2 3" key="1">
    <citation type="submission" date="2019-10" db="EMBL/GenBank/DDBJ databases">
        <title>Genome sequence of Phaeocystidibacter marisrubri JCM30614 (type strain).</title>
        <authorList>
            <person name="Bowman J.P."/>
        </authorList>
    </citation>
    <scope>NUCLEOTIDE SEQUENCE [LARGE SCALE GENOMIC DNA]</scope>
    <source>
        <strain evidence="2 3">JCM 30614</strain>
    </source>
</reference>
<protein>
    <submittedName>
        <fullName evidence="2">HD domain-containing protein</fullName>
    </submittedName>
</protein>
<dbReference type="InterPro" id="IPR006674">
    <property type="entry name" value="HD_domain"/>
</dbReference>